<dbReference type="EC" id="6.1.1.-" evidence="9"/>
<sequence length="293" mass="32584">MTFVTRFAPSPTGPLHLGHAYSAMIASDMARSEHGRFLLRIEDIDRSRSRPHWEDQIYDDLNWLGLTWPEPVLRQSDRLSIYDRALERLWMKGLLYPCLCNRKDIAAAASAPQEGAPLLGPDGIIYPGTCRKLNQGIDLSQKPHPRDQVLRLDVAKACQTIQDPASFQFLELGSGPGGETGTIAFTPDEMETSVGDIVLARRDMGTSYHLSVVLDDAAQGITHVVRGQDLFEATRIHVLLQVLLDLPTPAYYHHDLIRDDAGKRLAKRDDARAIAKYRADGASPADIRHMVGL</sequence>
<evidence type="ECO:0000256" key="2">
    <source>
        <dbReference type="ARBA" id="ARBA00022723"/>
    </source>
</evidence>
<dbReference type="GO" id="GO:0005524">
    <property type="term" value="F:ATP binding"/>
    <property type="evidence" value="ECO:0007669"/>
    <property type="project" value="UniProtKB-KW"/>
</dbReference>
<dbReference type="GO" id="GO:0006424">
    <property type="term" value="P:glutamyl-tRNA aminoacylation"/>
    <property type="evidence" value="ECO:0007669"/>
    <property type="project" value="TreeGrafter"/>
</dbReference>
<accession>A0AA90YY61</accession>
<gene>
    <name evidence="9" type="ORF">GS634_03480</name>
</gene>
<dbReference type="RefSeq" id="WP_171328449.1">
    <property type="nucleotide sequence ID" value="NZ_WVRA01000001.1"/>
</dbReference>
<dbReference type="InterPro" id="IPR049940">
    <property type="entry name" value="GluQ/Sye"/>
</dbReference>
<dbReference type="PANTHER" id="PTHR43311">
    <property type="entry name" value="GLUTAMATE--TRNA LIGASE"/>
    <property type="match status" value="1"/>
</dbReference>
<keyword evidence="6 7" id="KW-0030">Aminoacyl-tRNA synthetase</keyword>
<dbReference type="Proteomes" id="UP000597886">
    <property type="component" value="Unassembled WGS sequence"/>
</dbReference>
<evidence type="ECO:0000313" key="9">
    <source>
        <dbReference type="EMBL" id="NOE17181.1"/>
    </source>
</evidence>
<proteinExistence type="inferred from homology"/>
<evidence type="ECO:0000256" key="5">
    <source>
        <dbReference type="ARBA" id="ARBA00022840"/>
    </source>
</evidence>
<comment type="similarity">
    <text evidence="7">Belongs to the class-I aminoacyl-tRNA synthetase family.</text>
</comment>
<keyword evidence="2" id="KW-0479">Metal-binding</keyword>
<dbReference type="GO" id="GO:0004818">
    <property type="term" value="F:glutamate-tRNA ligase activity"/>
    <property type="evidence" value="ECO:0007669"/>
    <property type="project" value="TreeGrafter"/>
</dbReference>
<comment type="caution">
    <text evidence="9">The sequence shown here is derived from an EMBL/GenBank/DDBJ whole genome shotgun (WGS) entry which is preliminary data.</text>
</comment>
<dbReference type="Gene3D" id="3.40.50.620">
    <property type="entry name" value="HUPs"/>
    <property type="match status" value="1"/>
</dbReference>
<keyword evidence="5 7" id="KW-0067">ATP-binding</keyword>
<reference evidence="9" key="1">
    <citation type="submission" date="2019-12" db="EMBL/GenBank/DDBJ databases">
        <title>Ruegeria JWLKs population differentiation of coral mucus and skeleton niches.</title>
        <authorList>
            <person name="Luo D."/>
        </authorList>
    </citation>
    <scope>NUCLEOTIDE SEQUENCE</scope>
    <source>
        <strain evidence="9">HKCCD6181</strain>
    </source>
</reference>
<keyword evidence="3 7" id="KW-0547">Nucleotide-binding</keyword>
<dbReference type="GO" id="GO:0005829">
    <property type="term" value="C:cytosol"/>
    <property type="evidence" value="ECO:0007669"/>
    <property type="project" value="TreeGrafter"/>
</dbReference>
<keyword evidence="4" id="KW-0862">Zinc</keyword>
<dbReference type="SUPFAM" id="SSF52374">
    <property type="entry name" value="Nucleotidylyl transferase"/>
    <property type="match status" value="1"/>
</dbReference>
<evidence type="ECO:0000313" key="10">
    <source>
        <dbReference type="Proteomes" id="UP000597886"/>
    </source>
</evidence>
<evidence type="ECO:0000256" key="3">
    <source>
        <dbReference type="ARBA" id="ARBA00022741"/>
    </source>
</evidence>
<feature type="domain" description="Glutamyl/glutaminyl-tRNA synthetase class Ib catalytic" evidence="8">
    <location>
        <begin position="4"/>
        <end position="289"/>
    </location>
</feature>
<dbReference type="InterPro" id="IPR000924">
    <property type="entry name" value="Glu/Gln-tRNA-synth"/>
</dbReference>
<dbReference type="PROSITE" id="PS00178">
    <property type="entry name" value="AA_TRNA_LIGASE_I"/>
    <property type="match status" value="1"/>
</dbReference>
<dbReference type="InterPro" id="IPR014729">
    <property type="entry name" value="Rossmann-like_a/b/a_fold"/>
</dbReference>
<name>A0AA90YY61_9RHOB</name>
<dbReference type="PANTHER" id="PTHR43311:SF1">
    <property type="entry name" value="GLUTAMYL-Q TRNA(ASP) SYNTHETASE"/>
    <property type="match status" value="1"/>
</dbReference>
<dbReference type="InterPro" id="IPR001412">
    <property type="entry name" value="aa-tRNA-synth_I_CS"/>
</dbReference>
<dbReference type="AlphaFoldDB" id="A0AA90YY61"/>
<evidence type="ECO:0000256" key="7">
    <source>
        <dbReference type="RuleBase" id="RU363037"/>
    </source>
</evidence>
<keyword evidence="1 7" id="KW-0436">Ligase</keyword>
<dbReference type="PRINTS" id="PR00987">
    <property type="entry name" value="TRNASYNTHGLU"/>
</dbReference>
<dbReference type="Pfam" id="PF00749">
    <property type="entry name" value="tRNA-synt_1c"/>
    <property type="match status" value="1"/>
</dbReference>
<evidence type="ECO:0000256" key="1">
    <source>
        <dbReference type="ARBA" id="ARBA00022598"/>
    </source>
</evidence>
<protein>
    <submittedName>
        <fullName evidence="9">tRNA glutamyl-Q(34) synthetase GluQRS</fullName>
        <ecNumber evidence="9">6.1.1.-</ecNumber>
    </submittedName>
</protein>
<evidence type="ECO:0000259" key="8">
    <source>
        <dbReference type="Pfam" id="PF00749"/>
    </source>
</evidence>
<dbReference type="EMBL" id="WVRA01000001">
    <property type="protein sequence ID" value="NOE17181.1"/>
    <property type="molecule type" value="Genomic_DNA"/>
</dbReference>
<dbReference type="NCBIfam" id="NF004315">
    <property type="entry name" value="PRK05710.1-4"/>
    <property type="match status" value="1"/>
</dbReference>
<evidence type="ECO:0000256" key="4">
    <source>
        <dbReference type="ARBA" id="ARBA00022833"/>
    </source>
</evidence>
<organism evidence="9 10">
    <name type="scientific">Ruegeria atlantica</name>
    <dbReference type="NCBI Taxonomy" id="81569"/>
    <lineage>
        <taxon>Bacteria</taxon>
        <taxon>Pseudomonadati</taxon>
        <taxon>Pseudomonadota</taxon>
        <taxon>Alphaproteobacteria</taxon>
        <taxon>Rhodobacterales</taxon>
        <taxon>Roseobacteraceae</taxon>
        <taxon>Ruegeria</taxon>
    </lineage>
</organism>
<dbReference type="InterPro" id="IPR020058">
    <property type="entry name" value="Glu/Gln-tRNA-synth_Ib_cat-dom"/>
</dbReference>
<keyword evidence="7" id="KW-0648">Protein biosynthesis</keyword>
<evidence type="ECO:0000256" key="6">
    <source>
        <dbReference type="ARBA" id="ARBA00023146"/>
    </source>
</evidence>